<evidence type="ECO:0000313" key="1">
    <source>
        <dbReference type="EMBL" id="EQB15235.1"/>
    </source>
</evidence>
<dbReference type="Proteomes" id="UP000015527">
    <property type="component" value="Unassembled WGS sequence"/>
</dbReference>
<protein>
    <submittedName>
        <fullName evidence="1">Uncharacterized protein</fullName>
    </submittedName>
</protein>
<gene>
    <name evidence="1" type="ORF">L284_11410</name>
</gene>
<dbReference type="EMBL" id="ATHL01000076">
    <property type="protein sequence ID" value="EQB15235.1"/>
    <property type="molecule type" value="Genomic_DNA"/>
</dbReference>
<dbReference type="PATRIC" id="fig|1096930.3.peg.2265"/>
<keyword evidence="2" id="KW-1185">Reference proteome</keyword>
<dbReference type="eggNOG" id="ENOG5033K75">
    <property type="taxonomic scope" value="Bacteria"/>
</dbReference>
<comment type="caution">
    <text evidence="1">The sequence shown here is derived from an EMBL/GenBank/DDBJ whole genome shotgun (WGS) entry which is preliminary data.</text>
</comment>
<evidence type="ECO:0000313" key="2">
    <source>
        <dbReference type="Proteomes" id="UP000015527"/>
    </source>
</evidence>
<name>T0ITQ6_9SPHN</name>
<organism evidence="1 2">
    <name type="scientific">Novosphingobium lindaniclasticum LE124</name>
    <dbReference type="NCBI Taxonomy" id="1096930"/>
    <lineage>
        <taxon>Bacteria</taxon>
        <taxon>Pseudomonadati</taxon>
        <taxon>Pseudomonadota</taxon>
        <taxon>Alphaproteobacteria</taxon>
        <taxon>Sphingomonadales</taxon>
        <taxon>Sphingomonadaceae</taxon>
        <taxon>Novosphingobium</taxon>
    </lineage>
</organism>
<accession>T0ITQ6</accession>
<sequence>MGAATAALAAPAALAETPRELLTTAAFQTADKKKALSLIAQAIAASDRILATRPGDREATLQRGVAIGYRAKLTRSRTDARTSLEVFKRLAAQNPRDAEAQMVIAGWHLDAIDQLGGLVARTMIGAKADAGEAALNRAVALGNDRAFYPGLAAMMRIRKDPGDVAQARRLAEAAAAAPAPTPLDAQMKRAALAILPALRANDGKTAARQSRKLMPFGKIAD</sequence>
<proteinExistence type="predicted"/>
<reference evidence="1 2" key="1">
    <citation type="journal article" date="2013" name="Genome Announc.">
        <title>Genome Sequence of Novosphingobium lindaniclasticum LE124T, Isolated from a Hexachlorocyclohexane Dumpsite.</title>
        <authorList>
            <person name="Saxena A."/>
            <person name="Nayyar N."/>
            <person name="Sangwan N."/>
            <person name="Kumari R."/>
            <person name="Khurana J.P."/>
            <person name="Lal R."/>
        </authorList>
    </citation>
    <scope>NUCLEOTIDE SEQUENCE [LARGE SCALE GENOMIC DNA]</scope>
    <source>
        <strain evidence="1 2">LE124</strain>
    </source>
</reference>
<dbReference type="AlphaFoldDB" id="T0ITQ6"/>